<dbReference type="EMBL" id="BMUW01000018">
    <property type="protein sequence ID" value="GGZ78012.1"/>
    <property type="molecule type" value="Genomic_DNA"/>
</dbReference>
<evidence type="ECO:0000256" key="1">
    <source>
        <dbReference type="SAM" id="MobiDB-lite"/>
    </source>
</evidence>
<feature type="region of interest" description="Disordered" evidence="1">
    <location>
        <begin position="1"/>
        <end position="47"/>
    </location>
</feature>
<evidence type="ECO:0000313" key="3">
    <source>
        <dbReference type="Proteomes" id="UP000624183"/>
    </source>
</evidence>
<protein>
    <submittedName>
        <fullName evidence="2">Uncharacterized protein</fullName>
    </submittedName>
</protein>
<feature type="compositionally biased region" description="Basic and acidic residues" evidence="1">
    <location>
        <begin position="11"/>
        <end position="22"/>
    </location>
</feature>
<reference evidence="3" key="1">
    <citation type="journal article" date="2019" name="Int. J. Syst. Evol. Microbiol.">
        <title>The Global Catalogue of Microorganisms (GCM) 10K type strain sequencing project: providing services to taxonomists for standard genome sequencing and annotation.</title>
        <authorList>
            <consortium name="The Broad Institute Genomics Platform"/>
            <consortium name="The Broad Institute Genome Sequencing Center for Infectious Disease"/>
            <person name="Wu L."/>
            <person name="Ma J."/>
        </authorList>
    </citation>
    <scope>NUCLEOTIDE SEQUENCE [LARGE SCALE GENOMIC DNA]</scope>
    <source>
        <strain evidence="3">JCM 4602</strain>
    </source>
</reference>
<sequence>MVLADGFQPDEEGRLEAGDAHTHNTGSSLISQGDGPGGLPADRAHHAHQWLNRGGSDEQVLNHAGSRPLLRIEAHRCTPGREHKSVPARRERAYSAPAPGDRASWQPR</sequence>
<gene>
    <name evidence="2" type="ORF">GCM10010328_61070</name>
</gene>
<feature type="region of interest" description="Disordered" evidence="1">
    <location>
        <begin position="72"/>
        <end position="108"/>
    </location>
</feature>
<accession>A0ABQ3CAF5</accession>
<feature type="compositionally biased region" description="Basic and acidic residues" evidence="1">
    <location>
        <begin position="72"/>
        <end position="93"/>
    </location>
</feature>
<dbReference type="Proteomes" id="UP000624183">
    <property type="component" value="Unassembled WGS sequence"/>
</dbReference>
<comment type="caution">
    <text evidence="2">The sequence shown here is derived from an EMBL/GenBank/DDBJ whole genome shotgun (WGS) entry which is preliminary data.</text>
</comment>
<evidence type="ECO:0000313" key="2">
    <source>
        <dbReference type="EMBL" id="GGZ78012.1"/>
    </source>
</evidence>
<organism evidence="2 3">
    <name type="scientific">Streptomyces rubiginosohelvolus</name>
    <dbReference type="NCBI Taxonomy" id="67362"/>
    <lineage>
        <taxon>Bacteria</taxon>
        <taxon>Bacillati</taxon>
        <taxon>Actinomycetota</taxon>
        <taxon>Actinomycetes</taxon>
        <taxon>Kitasatosporales</taxon>
        <taxon>Streptomycetaceae</taxon>
        <taxon>Streptomyces</taxon>
    </lineage>
</organism>
<keyword evidence="3" id="KW-1185">Reference proteome</keyword>
<proteinExistence type="predicted"/>
<name>A0ABQ3CAF5_9ACTN</name>